<dbReference type="InterPro" id="IPR036188">
    <property type="entry name" value="FAD/NAD-bd_sf"/>
</dbReference>
<evidence type="ECO:0000313" key="2">
    <source>
        <dbReference type="EMBL" id="MCQ4081260.1"/>
    </source>
</evidence>
<evidence type="ECO:0000259" key="1">
    <source>
        <dbReference type="Pfam" id="PF01494"/>
    </source>
</evidence>
<dbReference type="PANTHER" id="PTHR42685">
    <property type="entry name" value="GERANYLGERANYL DIPHOSPHATE REDUCTASE"/>
    <property type="match status" value="1"/>
</dbReference>
<evidence type="ECO:0000313" key="3">
    <source>
        <dbReference type="Proteomes" id="UP001057702"/>
    </source>
</evidence>
<proteinExistence type="predicted"/>
<organism evidence="2 3">
    <name type="scientific">Streptomyces humicola</name>
    <dbReference type="NCBI Taxonomy" id="2953240"/>
    <lineage>
        <taxon>Bacteria</taxon>
        <taxon>Bacillati</taxon>
        <taxon>Actinomycetota</taxon>
        <taxon>Actinomycetes</taxon>
        <taxon>Kitasatosporales</taxon>
        <taxon>Streptomycetaceae</taxon>
        <taxon>Streptomyces</taxon>
    </lineage>
</organism>
<name>A0ABT1PXJ5_9ACTN</name>
<gene>
    <name evidence="2" type="ORF">NGB36_11775</name>
</gene>
<dbReference type="InterPro" id="IPR050407">
    <property type="entry name" value="Geranylgeranyl_reductase"/>
</dbReference>
<dbReference type="PRINTS" id="PR00420">
    <property type="entry name" value="RNGMNOXGNASE"/>
</dbReference>
<protein>
    <submittedName>
        <fullName evidence="2">Geranylgeranyl reductase family protein</fullName>
    </submittedName>
</protein>
<dbReference type="PANTHER" id="PTHR42685:SF22">
    <property type="entry name" value="CONDITIONED MEDIUM FACTOR RECEPTOR 1"/>
    <property type="match status" value="1"/>
</dbReference>
<feature type="domain" description="FAD-binding" evidence="1">
    <location>
        <begin position="13"/>
        <end position="336"/>
    </location>
</feature>
<reference evidence="2" key="1">
    <citation type="submission" date="2022-06" db="EMBL/GenBank/DDBJ databases">
        <title>Draft genome sequence of Streptomyces sp. RB6PN25 isolated from peat swamp forest in Thailand.</title>
        <authorList>
            <person name="Duangmal K."/>
            <person name="Klaysubun C."/>
        </authorList>
    </citation>
    <scope>NUCLEOTIDE SEQUENCE</scope>
    <source>
        <strain evidence="2">RB6PN25</strain>
    </source>
</reference>
<accession>A0ABT1PXJ5</accession>
<dbReference type="InterPro" id="IPR002938">
    <property type="entry name" value="FAD-bd"/>
</dbReference>
<dbReference type="SUPFAM" id="SSF51905">
    <property type="entry name" value="FAD/NAD(P)-binding domain"/>
    <property type="match status" value="1"/>
</dbReference>
<keyword evidence="3" id="KW-1185">Reference proteome</keyword>
<dbReference type="RefSeq" id="WP_255920172.1">
    <property type="nucleotide sequence ID" value="NZ_JANFNG010000007.1"/>
</dbReference>
<dbReference type="NCBIfam" id="TIGR02032">
    <property type="entry name" value="GG-red-SF"/>
    <property type="match status" value="1"/>
</dbReference>
<dbReference type="EMBL" id="JANFNG010000007">
    <property type="protein sequence ID" value="MCQ4081260.1"/>
    <property type="molecule type" value="Genomic_DNA"/>
</dbReference>
<dbReference type="InterPro" id="IPR011777">
    <property type="entry name" value="Geranylgeranyl_Rdtase_fam"/>
</dbReference>
<sequence length="439" mass="47770">MTDTVAAPSEHRADVIVVGAGPAGSATAYHLAKSGLDVLLLEKTAFPREKVCGDGLTPRAVKELVGMGIDISEEAGWLRNKGLRIIGGGVRLQLDWPDLASYPDYGLVRKRDDFDQQLARNAEKAGARLYERCNVSAPIRDPRTGRITGVEAKLGEEKAPAAFHAPLVVAADGNSTRLSLAMGLHRREDRPMGVAVRTYFTSPRHDDDYLESWLELWDRRGGQDGSPMSKDQGRLLPGYGWIFGMGDGTSNVGLGVLNTSPAFKDLDWREILKAWCASMPEDWGYTPENMTGPIRGAALPMAFNRQPHYTRGLLLVGDAGGLVNPFNGEGIAYAMESGRIAAEVIVQAHARATTAQRELALRSYPRILKETYGGYYTLGRAFVKAIGNPTIMKMIAQRGLTHPVLMKFTLKLLANLTDPTDGDAMDRIINALTKVAPKA</sequence>
<dbReference type="Pfam" id="PF01494">
    <property type="entry name" value="FAD_binding_3"/>
    <property type="match status" value="1"/>
</dbReference>
<comment type="caution">
    <text evidence="2">The sequence shown here is derived from an EMBL/GenBank/DDBJ whole genome shotgun (WGS) entry which is preliminary data.</text>
</comment>
<dbReference type="Proteomes" id="UP001057702">
    <property type="component" value="Unassembled WGS sequence"/>
</dbReference>
<dbReference type="Gene3D" id="3.50.50.60">
    <property type="entry name" value="FAD/NAD(P)-binding domain"/>
    <property type="match status" value="1"/>
</dbReference>